<dbReference type="AlphaFoldDB" id="A0A226EB16"/>
<gene>
    <name evidence="1" type="ORF">Fcan01_11573</name>
</gene>
<evidence type="ECO:0000313" key="1">
    <source>
        <dbReference type="EMBL" id="OXA54852.1"/>
    </source>
</evidence>
<sequence length="150" mass="16859">MVNATRLKLCSKISPKGLSIHDESYLFKTRNENPYPCVYDGFMNATIDFSEYVIGHRIPHIMRIRVRGINFEFPEFHALETPDINPPDTSFYAGHKTAGITPSPLESNFVRGINFECPEFHALETPDINPADTHIYVGHKSAGITPAPLD</sequence>
<dbReference type="EMBL" id="LNIX01000005">
    <property type="protein sequence ID" value="OXA54852.1"/>
    <property type="molecule type" value="Genomic_DNA"/>
</dbReference>
<protein>
    <submittedName>
        <fullName evidence="1">Uncharacterized protein</fullName>
    </submittedName>
</protein>
<accession>A0A226EB16</accession>
<organism evidence="1 2">
    <name type="scientific">Folsomia candida</name>
    <name type="common">Springtail</name>
    <dbReference type="NCBI Taxonomy" id="158441"/>
    <lineage>
        <taxon>Eukaryota</taxon>
        <taxon>Metazoa</taxon>
        <taxon>Ecdysozoa</taxon>
        <taxon>Arthropoda</taxon>
        <taxon>Hexapoda</taxon>
        <taxon>Collembola</taxon>
        <taxon>Entomobryomorpha</taxon>
        <taxon>Isotomoidea</taxon>
        <taxon>Isotomidae</taxon>
        <taxon>Proisotominae</taxon>
        <taxon>Folsomia</taxon>
    </lineage>
</organism>
<dbReference type="Proteomes" id="UP000198287">
    <property type="component" value="Unassembled WGS sequence"/>
</dbReference>
<evidence type="ECO:0000313" key="2">
    <source>
        <dbReference type="Proteomes" id="UP000198287"/>
    </source>
</evidence>
<proteinExistence type="predicted"/>
<keyword evidence="2" id="KW-1185">Reference proteome</keyword>
<comment type="caution">
    <text evidence="1">The sequence shown here is derived from an EMBL/GenBank/DDBJ whole genome shotgun (WGS) entry which is preliminary data.</text>
</comment>
<name>A0A226EB16_FOLCA</name>
<reference evidence="1 2" key="1">
    <citation type="submission" date="2015-12" db="EMBL/GenBank/DDBJ databases">
        <title>The genome of Folsomia candida.</title>
        <authorList>
            <person name="Faddeeva A."/>
            <person name="Derks M.F."/>
            <person name="Anvar Y."/>
            <person name="Smit S."/>
            <person name="Van Straalen N."/>
            <person name="Roelofs D."/>
        </authorList>
    </citation>
    <scope>NUCLEOTIDE SEQUENCE [LARGE SCALE GENOMIC DNA]</scope>
    <source>
        <strain evidence="1 2">VU population</strain>
        <tissue evidence="1">Whole body</tissue>
    </source>
</reference>